<dbReference type="InterPro" id="IPR016032">
    <property type="entry name" value="Sig_transdc_resp-reg_C-effctor"/>
</dbReference>
<dbReference type="SUPFAM" id="SSF52540">
    <property type="entry name" value="P-loop containing nucleoside triphosphate hydrolases"/>
    <property type="match status" value="1"/>
</dbReference>
<dbReference type="InterPro" id="IPR002182">
    <property type="entry name" value="NB-ARC"/>
</dbReference>
<gene>
    <name evidence="7" type="ORF">DFJ66_7627</name>
</gene>
<dbReference type="GO" id="GO:0043531">
    <property type="term" value="F:ADP binding"/>
    <property type="evidence" value="ECO:0007669"/>
    <property type="project" value="InterPro"/>
</dbReference>
<dbReference type="SUPFAM" id="SSF48452">
    <property type="entry name" value="TPR-like"/>
    <property type="match status" value="1"/>
</dbReference>
<dbReference type="InterPro" id="IPR005158">
    <property type="entry name" value="BTAD"/>
</dbReference>
<dbReference type="Pfam" id="PF00931">
    <property type="entry name" value="NB-ARC"/>
    <property type="match status" value="1"/>
</dbReference>
<dbReference type="Gene3D" id="1.25.40.10">
    <property type="entry name" value="Tetratricopeptide repeat domain"/>
    <property type="match status" value="1"/>
</dbReference>
<dbReference type="PANTHER" id="PTHR35807:SF1">
    <property type="entry name" value="TRANSCRIPTIONAL REGULATOR REDD"/>
    <property type="match status" value="1"/>
</dbReference>
<keyword evidence="4" id="KW-0804">Transcription</keyword>
<evidence type="ECO:0000259" key="6">
    <source>
        <dbReference type="PROSITE" id="PS51755"/>
    </source>
</evidence>
<dbReference type="Gene3D" id="3.40.50.300">
    <property type="entry name" value="P-loop containing nucleotide triphosphate hydrolases"/>
    <property type="match status" value="1"/>
</dbReference>
<evidence type="ECO:0000256" key="5">
    <source>
        <dbReference type="PROSITE-ProRule" id="PRU01091"/>
    </source>
</evidence>
<dbReference type="Pfam" id="PF03704">
    <property type="entry name" value="BTAD"/>
    <property type="match status" value="1"/>
</dbReference>
<comment type="caution">
    <text evidence="7">The sequence shown here is derived from an EMBL/GenBank/DDBJ whole genome shotgun (WGS) entry which is preliminary data.</text>
</comment>
<dbReference type="SMART" id="SM01043">
    <property type="entry name" value="BTAD"/>
    <property type="match status" value="1"/>
</dbReference>
<dbReference type="PANTHER" id="PTHR35807">
    <property type="entry name" value="TRANSCRIPTIONAL REGULATOR REDD-RELATED"/>
    <property type="match status" value="1"/>
</dbReference>
<proteinExistence type="inferred from homology"/>
<evidence type="ECO:0000313" key="8">
    <source>
        <dbReference type="Proteomes" id="UP000272729"/>
    </source>
</evidence>
<dbReference type="EMBL" id="RBXR01000001">
    <property type="protein sequence ID" value="RKT74283.1"/>
    <property type="molecule type" value="Genomic_DNA"/>
</dbReference>
<accession>A0A495XP95</accession>
<dbReference type="PRINTS" id="PR00364">
    <property type="entry name" value="DISEASERSIST"/>
</dbReference>
<keyword evidence="8" id="KW-1185">Reference proteome</keyword>
<dbReference type="SMART" id="SM00862">
    <property type="entry name" value="Trans_reg_C"/>
    <property type="match status" value="1"/>
</dbReference>
<dbReference type="PROSITE" id="PS51755">
    <property type="entry name" value="OMPR_PHOB"/>
    <property type="match status" value="1"/>
</dbReference>
<sequence>MATSAFGGIRFRLLGPVEFRAGGGWRSIGSTKQRTLLAILLLHANRVVPVAQLHAELWGDRPYARVKNLLAGCVWRLRAALGEEAGRALVTRPGGYQLSVPPGALDLLEYQRLVDLGRVRRAADDLPGALEAFTAAVELWRGEPLADVSFTQSVMAERARLEESRLTVEEMRLGLRIELGEPEEVLPELKLIISQHPLRERLHEHLMVALYRSGQQADALGAYRDLRRLLIDELGVEPSKPLRDLQRRILADDVVPRSAPPSAPAPDLLPACDPVFQGRENEVAAVAAALVDGSVCAVHGMAGVGKSAVALRAAHAVADQFPDGRLYLDLRGSTDSPVQPAEALTALLSAFHAVDDSDPTRLAAQWAALVAGRRILLVLDDVRDTHQVKPLLPPGCAAVLTGRAAVGAADGYRQLRLGRLPVTAAVGLLRRVVGAERVDAEPERAAAVVAWCECLPPAVRVAAGRLAARPEWTVADLADRLADPGQRLEVLTGVRDLLGSCVRRLRADGDRTAVTALALLAELDLPVVTASTVAALLDTTEGAARCTAERLVDAGLLEPLAHNRYRVAALVRLHGAGTDPETDPAAAVQRVVDRYREQVRELTTRRSGGLSWYREHRGTLSALALRDRSDTLPAALDRLRWTFTPRTRPTVPAQPPYR</sequence>
<organism evidence="7 8">
    <name type="scientific">Saccharothrix variisporea</name>
    <dbReference type="NCBI Taxonomy" id="543527"/>
    <lineage>
        <taxon>Bacteria</taxon>
        <taxon>Bacillati</taxon>
        <taxon>Actinomycetota</taxon>
        <taxon>Actinomycetes</taxon>
        <taxon>Pseudonocardiales</taxon>
        <taxon>Pseudonocardiaceae</taxon>
        <taxon>Saccharothrix</taxon>
    </lineage>
</organism>
<dbReference type="AlphaFoldDB" id="A0A495XP95"/>
<dbReference type="OrthoDB" id="5521887at2"/>
<protein>
    <submittedName>
        <fullName evidence="7">DNA-binding SARP family transcriptional activator</fullName>
    </submittedName>
</protein>
<dbReference type="CDD" id="cd15831">
    <property type="entry name" value="BTAD"/>
    <property type="match status" value="1"/>
</dbReference>
<dbReference type="InterPro" id="IPR027417">
    <property type="entry name" value="P-loop_NTPase"/>
</dbReference>
<dbReference type="InterPro" id="IPR036388">
    <property type="entry name" value="WH-like_DNA-bd_sf"/>
</dbReference>
<evidence type="ECO:0000313" key="7">
    <source>
        <dbReference type="EMBL" id="RKT74283.1"/>
    </source>
</evidence>
<keyword evidence="2" id="KW-0805">Transcription regulation</keyword>
<keyword evidence="3 5" id="KW-0238">DNA-binding</keyword>
<name>A0A495XP95_9PSEU</name>
<evidence type="ECO:0000256" key="2">
    <source>
        <dbReference type="ARBA" id="ARBA00023015"/>
    </source>
</evidence>
<dbReference type="SUPFAM" id="SSF46894">
    <property type="entry name" value="C-terminal effector domain of the bipartite response regulators"/>
    <property type="match status" value="1"/>
</dbReference>
<dbReference type="InterPro" id="IPR001867">
    <property type="entry name" value="OmpR/PhoB-type_DNA-bd"/>
</dbReference>
<feature type="DNA-binding region" description="OmpR/PhoB-type" evidence="5">
    <location>
        <begin position="1"/>
        <end position="100"/>
    </location>
</feature>
<evidence type="ECO:0000256" key="4">
    <source>
        <dbReference type="ARBA" id="ARBA00023163"/>
    </source>
</evidence>
<dbReference type="Gene3D" id="1.10.10.10">
    <property type="entry name" value="Winged helix-like DNA-binding domain superfamily/Winged helix DNA-binding domain"/>
    <property type="match status" value="1"/>
</dbReference>
<dbReference type="Pfam" id="PF00486">
    <property type="entry name" value="Trans_reg_C"/>
    <property type="match status" value="1"/>
</dbReference>
<dbReference type="InterPro" id="IPR051677">
    <property type="entry name" value="AfsR-DnrI-RedD_regulator"/>
</dbReference>
<dbReference type="GO" id="GO:0003677">
    <property type="term" value="F:DNA binding"/>
    <property type="evidence" value="ECO:0007669"/>
    <property type="project" value="UniProtKB-UniRule"/>
</dbReference>
<dbReference type="Proteomes" id="UP000272729">
    <property type="component" value="Unassembled WGS sequence"/>
</dbReference>
<evidence type="ECO:0000256" key="1">
    <source>
        <dbReference type="ARBA" id="ARBA00005820"/>
    </source>
</evidence>
<evidence type="ECO:0000256" key="3">
    <source>
        <dbReference type="ARBA" id="ARBA00023125"/>
    </source>
</evidence>
<dbReference type="GO" id="GO:0000160">
    <property type="term" value="P:phosphorelay signal transduction system"/>
    <property type="evidence" value="ECO:0007669"/>
    <property type="project" value="InterPro"/>
</dbReference>
<comment type="similarity">
    <text evidence="1">Belongs to the AfsR/DnrI/RedD regulatory family.</text>
</comment>
<feature type="domain" description="OmpR/PhoB-type" evidence="6">
    <location>
        <begin position="1"/>
        <end position="100"/>
    </location>
</feature>
<dbReference type="InterPro" id="IPR011990">
    <property type="entry name" value="TPR-like_helical_dom_sf"/>
</dbReference>
<reference evidence="7 8" key="1">
    <citation type="submission" date="2018-10" db="EMBL/GenBank/DDBJ databases">
        <title>Sequencing the genomes of 1000 actinobacteria strains.</title>
        <authorList>
            <person name="Klenk H.-P."/>
        </authorList>
    </citation>
    <scope>NUCLEOTIDE SEQUENCE [LARGE SCALE GENOMIC DNA]</scope>
    <source>
        <strain evidence="7 8">DSM 43911</strain>
    </source>
</reference>
<dbReference type="RefSeq" id="WP_121228695.1">
    <property type="nucleotide sequence ID" value="NZ_JBIUBA010000003.1"/>
</dbReference>
<dbReference type="GO" id="GO:0006355">
    <property type="term" value="P:regulation of DNA-templated transcription"/>
    <property type="evidence" value="ECO:0007669"/>
    <property type="project" value="InterPro"/>
</dbReference>